<keyword evidence="2" id="KW-1133">Transmembrane helix</keyword>
<feature type="compositionally biased region" description="Low complexity" evidence="1">
    <location>
        <begin position="354"/>
        <end position="363"/>
    </location>
</feature>
<feature type="signal peptide" evidence="3">
    <location>
        <begin position="1"/>
        <end position="30"/>
    </location>
</feature>
<keyword evidence="2" id="KW-0812">Transmembrane</keyword>
<dbReference type="AlphaFoldDB" id="A0AAI8VVB4"/>
<feature type="chain" id="PRO_5042590400" evidence="3">
    <location>
        <begin position="31"/>
        <end position="563"/>
    </location>
</feature>
<protein>
    <submittedName>
        <fullName evidence="4">Uu.00g073820.m01.CDS01</fullName>
    </submittedName>
</protein>
<gene>
    <name evidence="4" type="ORF">KHLLAP_LOCUS12225</name>
</gene>
<feature type="region of interest" description="Disordered" evidence="1">
    <location>
        <begin position="501"/>
        <end position="563"/>
    </location>
</feature>
<keyword evidence="3" id="KW-0732">Signal</keyword>
<sequence>MKRPGAVSTVLWVAWCFVTVATLDRHEVYAKHRNDSSGRRGARQLEMRESDQDHHWRPRRDDIPTKTGLPTLLITPSPKTTKLINRQPDNGLKDGLNGLKAKSSSISSSVSTSVSISVSSIASASASTALSAASLSFSSAFSTAVQSARETGLSDGSFSASVSASEAIASANDKAAAASSQLSSALAGVTSASIIASVQASASSAVEAAQSSASSSAQSAIDAAKASASAAAGNTDTPTENSGLSPGEVGGIVVSVTIVSSLLSVFLTLFIIRHRRRKAEAAAHDDSDSRPESSRRLAQPPFKVLRDGFRSPTYTATVTAGSKHPGTQFPPDVKQRIPPPVEHHPAMASSALPASTATAANAAVRSPDEPDFPVSPLTSLRPNSFGREGPPGFGLGFYPGEAQVQTGVPDTGEPSPMKFSLARTESISGGQRVQIVRVGSQKDSLHRVLLDEQTQRLSPPYINPGPAQDAADAYTGEYAEAQGQQNFYDPTSNLDRTISTRTASSAALPTPRRASMPSSIIMRRPLEMNPVQLQPGRHNDNRSPVPDRETSFSSTDDDETQSR</sequence>
<feature type="region of interest" description="Disordered" evidence="1">
    <location>
        <begin position="354"/>
        <end position="383"/>
    </location>
</feature>
<keyword evidence="5" id="KW-1185">Reference proteome</keyword>
<organism evidence="4 5">
    <name type="scientific">Anthostomella pinea</name>
    <dbReference type="NCBI Taxonomy" id="933095"/>
    <lineage>
        <taxon>Eukaryota</taxon>
        <taxon>Fungi</taxon>
        <taxon>Dikarya</taxon>
        <taxon>Ascomycota</taxon>
        <taxon>Pezizomycotina</taxon>
        <taxon>Sordariomycetes</taxon>
        <taxon>Xylariomycetidae</taxon>
        <taxon>Xylariales</taxon>
        <taxon>Xylariaceae</taxon>
        <taxon>Anthostomella</taxon>
    </lineage>
</organism>
<keyword evidence="2" id="KW-0472">Membrane</keyword>
<reference evidence="4" key="1">
    <citation type="submission" date="2023-10" db="EMBL/GenBank/DDBJ databases">
        <authorList>
            <person name="Hackl T."/>
        </authorList>
    </citation>
    <scope>NUCLEOTIDE SEQUENCE</scope>
</reference>
<feature type="compositionally biased region" description="Polar residues" evidence="1">
    <location>
        <begin position="77"/>
        <end position="88"/>
    </location>
</feature>
<evidence type="ECO:0000313" key="5">
    <source>
        <dbReference type="Proteomes" id="UP001295740"/>
    </source>
</evidence>
<evidence type="ECO:0000256" key="2">
    <source>
        <dbReference type="SAM" id="Phobius"/>
    </source>
</evidence>
<proteinExistence type="predicted"/>
<dbReference type="EMBL" id="CAUWAG010000018">
    <property type="protein sequence ID" value="CAJ2511757.1"/>
    <property type="molecule type" value="Genomic_DNA"/>
</dbReference>
<comment type="caution">
    <text evidence="4">The sequence shown here is derived from an EMBL/GenBank/DDBJ whole genome shotgun (WGS) entry which is preliminary data.</text>
</comment>
<feature type="region of interest" description="Disordered" evidence="1">
    <location>
        <begin position="32"/>
        <end position="95"/>
    </location>
</feature>
<feature type="region of interest" description="Disordered" evidence="1">
    <location>
        <begin position="280"/>
        <end position="339"/>
    </location>
</feature>
<name>A0AAI8VVB4_9PEZI</name>
<feature type="compositionally biased region" description="Basic and acidic residues" evidence="1">
    <location>
        <begin position="32"/>
        <end position="64"/>
    </location>
</feature>
<evidence type="ECO:0000313" key="4">
    <source>
        <dbReference type="EMBL" id="CAJ2511757.1"/>
    </source>
</evidence>
<feature type="transmembrane region" description="Helical" evidence="2">
    <location>
        <begin position="249"/>
        <end position="272"/>
    </location>
</feature>
<feature type="compositionally biased region" description="Basic and acidic residues" evidence="1">
    <location>
        <begin position="280"/>
        <end position="295"/>
    </location>
</feature>
<evidence type="ECO:0000256" key="1">
    <source>
        <dbReference type="SAM" id="MobiDB-lite"/>
    </source>
</evidence>
<feature type="compositionally biased region" description="Basic and acidic residues" evidence="1">
    <location>
        <begin position="537"/>
        <end position="550"/>
    </location>
</feature>
<evidence type="ECO:0000256" key="3">
    <source>
        <dbReference type="SAM" id="SignalP"/>
    </source>
</evidence>
<accession>A0AAI8VVB4</accession>
<dbReference type="Proteomes" id="UP001295740">
    <property type="component" value="Unassembled WGS sequence"/>
</dbReference>